<dbReference type="GO" id="GO:0015288">
    <property type="term" value="F:porin activity"/>
    <property type="evidence" value="ECO:0007669"/>
    <property type="project" value="TreeGrafter"/>
</dbReference>
<dbReference type="GO" id="GO:1990281">
    <property type="term" value="C:efflux pump complex"/>
    <property type="evidence" value="ECO:0007669"/>
    <property type="project" value="TreeGrafter"/>
</dbReference>
<sequence length="436" mass="49341">MNRRIFLFISFVLIFFVHKAVAQQVLTVEEAVELALKNNYQIRMAANDLKVDETAVSPGRAGMLPKITGTLGDQNRVQNLTQVRSDGSKVSQDNAKNNNLNYGAGLDWTIFDGFKMFARYDQLKELEKLGQASLKQAILTTVSDVMITYYDLVQQQQQLSALDTTLMISNQRVEFAHNRFIIGKASKLDVLNAKVDLNTDQTLMQRQLERYANTKIKLNQSLARDTKIDFKVIDEILVDEKLFLPELEKLVQEQNPQLRAQLINKRIAELELKQTVANRYPSIVAGTGYNFGHTKSDLGFSTSSDSHGWNYGIDVSLNIFDGFNQNRNEKIGKIQIENAELAIAEQTQELLSQLGTAYQTYTTNISLIDLEGKNEAIAKENLEITVDKYRIGIITTVEFRTAQLNYINAKVRYYNAVYQAKLSEITLKELAGDLTL</sequence>
<protein>
    <submittedName>
        <fullName evidence="9">TolC family protein</fullName>
    </submittedName>
</protein>
<keyword evidence="7" id="KW-0998">Cell outer membrane</keyword>
<evidence type="ECO:0000313" key="10">
    <source>
        <dbReference type="Proteomes" id="UP001200642"/>
    </source>
</evidence>
<dbReference type="PANTHER" id="PTHR30026:SF20">
    <property type="entry name" value="OUTER MEMBRANE PROTEIN TOLC"/>
    <property type="match status" value="1"/>
</dbReference>
<evidence type="ECO:0000256" key="7">
    <source>
        <dbReference type="ARBA" id="ARBA00023237"/>
    </source>
</evidence>
<keyword evidence="10" id="KW-1185">Reference proteome</keyword>
<dbReference type="Pfam" id="PF02321">
    <property type="entry name" value="OEP"/>
    <property type="match status" value="2"/>
</dbReference>
<evidence type="ECO:0000256" key="1">
    <source>
        <dbReference type="ARBA" id="ARBA00004442"/>
    </source>
</evidence>
<feature type="chain" id="PRO_5041916320" evidence="8">
    <location>
        <begin position="23"/>
        <end position="436"/>
    </location>
</feature>
<evidence type="ECO:0000256" key="8">
    <source>
        <dbReference type="SAM" id="SignalP"/>
    </source>
</evidence>
<keyword evidence="3" id="KW-0813">Transport</keyword>
<dbReference type="InterPro" id="IPR003423">
    <property type="entry name" value="OMP_efflux"/>
</dbReference>
<keyword evidence="5" id="KW-0812">Transmembrane</keyword>
<dbReference type="AlphaFoldDB" id="A0AAE3EVL1"/>
<feature type="signal peptide" evidence="8">
    <location>
        <begin position="1"/>
        <end position="22"/>
    </location>
</feature>
<keyword evidence="6" id="KW-0472">Membrane</keyword>
<name>A0AAE3EVL1_9FLAO</name>
<evidence type="ECO:0000256" key="4">
    <source>
        <dbReference type="ARBA" id="ARBA00022452"/>
    </source>
</evidence>
<dbReference type="Proteomes" id="UP001200642">
    <property type="component" value="Unassembled WGS sequence"/>
</dbReference>
<evidence type="ECO:0000256" key="2">
    <source>
        <dbReference type="ARBA" id="ARBA00007613"/>
    </source>
</evidence>
<dbReference type="RefSeq" id="WP_317903027.1">
    <property type="nucleotide sequence ID" value="NZ_JAIRBC010000021.1"/>
</dbReference>
<keyword evidence="4" id="KW-1134">Transmembrane beta strand</keyword>
<dbReference type="EMBL" id="JAIRBC010000021">
    <property type="protein sequence ID" value="MCG2461885.1"/>
    <property type="molecule type" value="Genomic_DNA"/>
</dbReference>
<organism evidence="9 10">
    <name type="scientific">Cerina litoralis</name>
    <dbReference type="NCBI Taxonomy" id="2874477"/>
    <lineage>
        <taxon>Bacteria</taxon>
        <taxon>Pseudomonadati</taxon>
        <taxon>Bacteroidota</taxon>
        <taxon>Flavobacteriia</taxon>
        <taxon>Flavobacteriales</taxon>
        <taxon>Flavobacteriaceae</taxon>
        <taxon>Cerina</taxon>
    </lineage>
</organism>
<dbReference type="InterPro" id="IPR051906">
    <property type="entry name" value="TolC-like"/>
</dbReference>
<dbReference type="GO" id="GO:0009279">
    <property type="term" value="C:cell outer membrane"/>
    <property type="evidence" value="ECO:0007669"/>
    <property type="project" value="UniProtKB-SubCell"/>
</dbReference>
<comment type="subcellular location">
    <subcellularLocation>
        <location evidence="1">Cell outer membrane</location>
    </subcellularLocation>
</comment>
<evidence type="ECO:0000313" key="9">
    <source>
        <dbReference type="EMBL" id="MCG2461885.1"/>
    </source>
</evidence>
<evidence type="ECO:0000256" key="6">
    <source>
        <dbReference type="ARBA" id="ARBA00023136"/>
    </source>
</evidence>
<evidence type="ECO:0000256" key="5">
    <source>
        <dbReference type="ARBA" id="ARBA00022692"/>
    </source>
</evidence>
<accession>A0AAE3EVL1</accession>
<comment type="similarity">
    <text evidence="2">Belongs to the outer membrane factor (OMF) (TC 1.B.17) family.</text>
</comment>
<evidence type="ECO:0000256" key="3">
    <source>
        <dbReference type="ARBA" id="ARBA00022448"/>
    </source>
</evidence>
<proteinExistence type="inferred from homology"/>
<dbReference type="PANTHER" id="PTHR30026">
    <property type="entry name" value="OUTER MEMBRANE PROTEIN TOLC"/>
    <property type="match status" value="1"/>
</dbReference>
<keyword evidence="8" id="KW-0732">Signal</keyword>
<dbReference type="GO" id="GO:0015562">
    <property type="term" value="F:efflux transmembrane transporter activity"/>
    <property type="evidence" value="ECO:0007669"/>
    <property type="project" value="InterPro"/>
</dbReference>
<gene>
    <name evidence="9" type="ORF">K8352_14085</name>
</gene>
<reference evidence="9" key="1">
    <citation type="submission" date="2023-02" db="EMBL/GenBank/DDBJ databases">
        <title>Genome of Flavobacteriaceae gen. nov. sp. strain F89.</title>
        <authorList>
            <person name="Wang Y."/>
        </authorList>
    </citation>
    <scope>NUCLEOTIDE SEQUENCE</scope>
    <source>
        <strain evidence="9">F89</strain>
    </source>
</reference>
<comment type="caution">
    <text evidence="9">The sequence shown here is derived from an EMBL/GenBank/DDBJ whole genome shotgun (WGS) entry which is preliminary data.</text>
</comment>
<dbReference type="Gene3D" id="1.20.1600.10">
    <property type="entry name" value="Outer membrane efflux proteins (OEP)"/>
    <property type="match status" value="1"/>
</dbReference>
<dbReference type="SUPFAM" id="SSF56954">
    <property type="entry name" value="Outer membrane efflux proteins (OEP)"/>
    <property type="match status" value="1"/>
</dbReference>